<accession>A0ACB8SKE4</accession>
<dbReference type="EMBL" id="MU277255">
    <property type="protein sequence ID" value="KAI0056923.1"/>
    <property type="molecule type" value="Genomic_DNA"/>
</dbReference>
<evidence type="ECO:0000313" key="2">
    <source>
        <dbReference type="Proteomes" id="UP000814140"/>
    </source>
</evidence>
<dbReference type="Proteomes" id="UP000814140">
    <property type="component" value="Unassembled WGS sequence"/>
</dbReference>
<organism evidence="1 2">
    <name type="scientific">Artomyces pyxidatus</name>
    <dbReference type="NCBI Taxonomy" id="48021"/>
    <lineage>
        <taxon>Eukaryota</taxon>
        <taxon>Fungi</taxon>
        <taxon>Dikarya</taxon>
        <taxon>Basidiomycota</taxon>
        <taxon>Agaricomycotina</taxon>
        <taxon>Agaricomycetes</taxon>
        <taxon>Russulales</taxon>
        <taxon>Auriscalpiaceae</taxon>
        <taxon>Artomyces</taxon>
    </lineage>
</organism>
<reference evidence="1" key="1">
    <citation type="submission" date="2021-03" db="EMBL/GenBank/DDBJ databases">
        <authorList>
            <consortium name="DOE Joint Genome Institute"/>
            <person name="Ahrendt S."/>
            <person name="Looney B.P."/>
            <person name="Miyauchi S."/>
            <person name="Morin E."/>
            <person name="Drula E."/>
            <person name="Courty P.E."/>
            <person name="Chicoki N."/>
            <person name="Fauchery L."/>
            <person name="Kohler A."/>
            <person name="Kuo A."/>
            <person name="Labutti K."/>
            <person name="Pangilinan J."/>
            <person name="Lipzen A."/>
            <person name="Riley R."/>
            <person name="Andreopoulos W."/>
            <person name="He G."/>
            <person name="Johnson J."/>
            <person name="Barry K.W."/>
            <person name="Grigoriev I.V."/>
            <person name="Nagy L."/>
            <person name="Hibbett D."/>
            <person name="Henrissat B."/>
            <person name="Matheny P.B."/>
            <person name="Labbe J."/>
            <person name="Martin F."/>
        </authorList>
    </citation>
    <scope>NUCLEOTIDE SEQUENCE</scope>
    <source>
        <strain evidence="1">HHB10654</strain>
    </source>
</reference>
<comment type="caution">
    <text evidence="1">The sequence shown here is derived from an EMBL/GenBank/DDBJ whole genome shotgun (WGS) entry which is preliminary data.</text>
</comment>
<gene>
    <name evidence="1" type="ORF">BV25DRAFT_1920567</name>
</gene>
<reference evidence="1" key="2">
    <citation type="journal article" date="2022" name="New Phytol.">
        <title>Evolutionary transition to the ectomycorrhizal habit in the genomes of a hyperdiverse lineage of mushroom-forming fungi.</title>
        <authorList>
            <person name="Looney B."/>
            <person name="Miyauchi S."/>
            <person name="Morin E."/>
            <person name="Drula E."/>
            <person name="Courty P.E."/>
            <person name="Kohler A."/>
            <person name="Kuo A."/>
            <person name="LaButti K."/>
            <person name="Pangilinan J."/>
            <person name="Lipzen A."/>
            <person name="Riley R."/>
            <person name="Andreopoulos W."/>
            <person name="He G."/>
            <person name="Johnson J."/>
            <person name="Nolan M."/>
            <person name="Tritt A."/>
            <person name="Barry K.W."/>
            <person name="Grigoriev I.V."/>
            <person name="Nagy L.G."/>
            <person name="Hibbett D."/>
            <person name="Henrissat B."/>
            <person name="Matheny P.B."/>
            <person name="Labbe J."/>
            <person name="Martin F.M."/>
        </authorList>
    </citation>
    <scope>NUCLEOTIDE SEQUENCE</scope>
    <source>
        <strain evidence="1">HHB10654</strain>
    </source>
</reference>
<keyword evidence="2" id="KW-1185">Reference proteome</keyword>
<proteinExistence type="predicted"/>
<evidence type="ECO:0000313" key="1">
    <source>
        <dbReference type="EMBL" id="KAI0056923.1"/>
    </source>
</evidence>
<name>A0ACB8SKE4_9AGAM</name>
<sequence length="124" mass="13747">MHFHSHTLSIVFLILLAHTAVSFGVPIYAEPALSEGPAPEGDFVYKVNNLASEPSSSLTYSYTAADDDFDWALTPHTHHHDLHGASHSVNEAIRAKGYIEMIRFYARLILNADEADLEDAETHD</sequence>
<protein>
    <submittedName>
        <fullName evidence="1">Uncharacterized protein</fullName>
    </submittedName>
</protein>